<proteinExistence type="predicted"/>
<evidence type="ECO:0000313" key="2">
    <source>
        <dbReference type="Proteomes" id="UP000236333"/>
    </source>
</evidence>
<reference evidence="1 2" key="1">
    <citation type="journal article" date="2017" name="Mol. Biol. Evol.">
        <title>The 4-celled Tetrabaena socialis nuclear genome reveals the essential components for genetic control of cell number at the origin of multicellularity in the volvocine lineage.</title>
        <authorList>
            <person name="Featherston J."/>
            <person name="Arakaki Y."/>
            <person name="Hanschen E.R."/>
            <person name="Ferris P.J."/>
            <person name="Michod R.E."/>
            <person name="Olson B.J.S.C."/>
            <person name="Nozaki H."/>
            <person name="Durand P.M."/>
        </authorList>
    </citation>
    <scope>NUCLEOTIDE SEQUENCE [LARGE SCALE GENOMIC DNA]</scope>
    <source>
        <strain evidence="1 2">NIES-571</strain>
    </source>
</reference>
<accession>A0A2J8AKF7</accession>
<sequence length="73" mass="7754">MAVSAVRPQVTRTLKLLQTLGSVGPAICLLYLSHGAPGGAPRDEWRAGAELQLKVAKCLVCGGRDVRVVLEEQ</sequence>
<comment type="caution">
    <text evidence="1">The sequence shown here is derived from an EMBL/GenBank/DDBJ whole genome shotgun (WGS) entry which is preliminary data.</text>
</comment>
<gene>
    <name evidence="1" type="ORF">TSOC_000078</name>
</gene>
<dbReference type="Proteomes" id="UP000236333">
    <property type="component" value="Unassembled WGS sequence"/>
</dbReference>
<protein>
    <submittedName>
        <fullName evidence="1">Uncharacterized protein</fullName>
    </submittedName>
</protein>
<organism evidence="1 2">
    <name type="scientific">Tetrabaena socialis</name>
    <dbReference type="NCBI Taxonomy" id="47790"/>
    <lineage>
        <taxon>Eukaryota</taxon>
        <taxon>Viridiplantae</taxon>
        <taxon>Chlorophyta</taxon>
        <taxon>core chlorophytes</taxon>
        <taxon>Chlorophyceae</taxon>
        <taxon>CS clade</taxon>
        <taxon>Chlamydomonadales</taxon>
        <taxon>Tetrabaenaceae</taxon>
        <taxon>Tetrabaena</taxon>
    </lineage>
</organism>
<evidence type="ECO:0000313" key="1">
    <source>
        <dbReference type="EMBL" id="PNH12990.1"/>
    </source>
</evidence>
<dbReference type="AlphaFoldDB" id="A0A2J8AKF7"/>
<dbReference type="EMBL" id="PGGS01000001">
    <property type="protein sequence ID" value="PNH12990.1"/>
    <property type="molecule type" value="Genomic_DNA"/>
</dbReference>
<name>A0A2J8AKF7_9CHLO</name>
<keyword evidence="2" id="KW-1185">Reference proteome</keyword>